<dbReference type="Proteomes" id="UP000002762">
    <property type="component" value="Unassembled WGS sequence"/>
</dbReference>
<protein>
    <submittedName>
        <fullName evidence="3">Dynamin family protein</fullName>
    </submittedName>
</protein>
<evidence type="ECO:0000259" key="2">
    <source>
        <dbReference type="PROSITE" id="PS51388"/>
    </source>
</evidence>
<keyword evidence="4" id="KW-1185">Reference proteome</keyword>
<dbReference type="PROSITE" id="PS51388">
    <property type="entry name" value="GED"/>
    <property type="match status" value="1"/>
</dbReference>
<proteinExistence type="predicted"/>
<sequence length="176" mass="19403">MPADTAHTQTALSRFIDDVTLKVIETCVVGKLREIMDPMSIFKLDDDSTGRFAGETEKCRTTREELKAKLRALHNGSNVCNKLAVPFVHALYAETDGEGGVDQDDDFFSDTGSEDFVSTGGIPPYNMKNGHRSPSPAPEEPTKEKLDDEWERLTTSRSKNDMTNMKKMKASLVGGA</sequence>
<gene>
    <name evidence="3" type="ORF">BBA_09610</name>
</gene>
<dbReference type="AlphaFoldDB" id="J4VS32"/>
<evidence type="ECO:0000313" key="4">
    <source>
        <dbReference type="Proteomes" id="UP000002762"/>
    </source>
</evidence>
<name>J4VS32_BEAB2</name>
<dbReference type="InterPro" id="IPR020850">
    <property type="entry name" value="GED_dom"/>
</dbReference>
<dbReference type="STRING" id="655819.J4VS32"/>
<dbReference type="HOGENOM" id="CLU_1524874_0_0_1"/>
<evidence type="ECO:0000313" key="3">
    <source>
        <dbReference type="EMBL" id="EJP61420.1"/>
    </source>
</evidence>
<dbReference type="RefSeq" id="XP_008602929.1">
    <property type="nucleotide sequence ID" value="XM_008604707.1"/>
</dbReference>
<feature type="region of interest" description="Disordered" evidence="1">
    <location>
        <begin position="118"/>
        <end position="176"/>
    </location>
</feature>
<organism evidence="3 4">
    <name type="scientific">Beauveria bassiana (strain ARSEF 2860)</name>
    <name type="common">White muscardine disease fungus</name>
    <name type="synonym">Tritirachium shiotae</name>
    <dbReference type="NCBI Taxonomy" id="655819"/>
    <lineage>
        <taxon>Eukaryota</taxon>
        <taxon>Fungi</taxon>
        <taxon>Dikarya</taxon>
        <taxon>Ascomycota</taxon>
        <taxon>Pezizomycotina</taxon>
        <taxon>Sordariomycetes</taxon>
        <taxon>Hypocreomycetidae</taxon>
        <taxon>Hypocreales</taxon>
        <taxon>Cordycipitaceae</taxon>
        <taxon>Beauveria</taxon>
    </lineage>
</organism>
<accession>J4VS32</accession>
<reference evidence="3 4" key="1">
    <citation type="journal article" date="2012" name="Sci. Rep.">
        <title>Genomic perspectives on the evolution of fungal entomopathogenicity in Beauveria bassiana.</title>
        <authorList>
            <person name="Xiao G."/>
            <person name="Ying S.H."/>
            <person name="Zheng P."/>
            <person name="Wang Z.L."/>
            <person name="Zhang S."/>
            <person name="Xie X.Q."/>
            <person name="Shang Y."/>
            <person name="St Leger R.J."/>
            <person name="Zhao G.P."/>
            <person name="Wang C."/>
            <person name="Feng M.G."/>
        </authorList>
    </citation>
    <scope>NUCLEOTIDE SEQUENCE [LARGE SCALE GENOMIC DNA]</scope>
    <source>
        <strain evidence="3 4">ARSEF 2860</strain>
    </source>
</reference>
<dbReference type="GeneID" id="19892622"/>
<feature type="compositionally biased region" description="Basic and acidic residues" evidence="1">
    <location>
        <begin position="140"/>
        <end position="160"/>
    </location>
</feature>
<evidence type="ECO:0000256" key="1">
    <source>
        <dbReference type="SAM" id="MobiDB-lite"/>
    </source>
</evidence>
<feature type="domain" description="GED" evidence="2">
    <location>
        <begin position="1"/>
        <end position="88"/>
    </location>
</feature>
<dbReference type="EMBL" id="JH725209">
    <property type="protein sequence ID" value="EJP61420.1"/>
    <property type="molecule type" value="Genomic_DNA"/>
</dbReference>
<dbReference type="InParanoid" id="J4VS32"/>